<reference evidence="2 3" key="3">
    <citation type="journal article" date="2017" name="Mol. Plant Pathol.">
        <title>A gapless genome sequence of the fungus Botrytis cinerea.</title>
        <authorList>
            <person name="Van Kan J.A."/>
            <person name="Stassen J.H."/>
            <person name="Mosbach A."/>
            <person name="Van Der Lee T.A."/>
            <person name="Faino L."/>
            <person name="Farmer A.D."/>
            <person name="Papasotiriou D.G."/>
            <person name="Zhou S."/>
            <person name="Seidl M.F."/>
            <person name="Cottam E."/>
            <person name="Edel D."/>
            <person name="Hahn M."/>
            <person name="Schwartz D.C."/>
            <person name="Dietrich R.A."/>
            <person name="Widdison S."/>
            <person name="Scalliet G."/>
        </authorList>
    </citation>
    <scope>NUCLEOTIDE SEQUENCE [LARGE SCALE GENOMIC DNA]</scope>
    <source>
        <strain evidence="2 3">B05.10</strain>
    </source>
</reference>
<protein>
    <recommendedName>
        <fullName evidence="1">2EXR domain-containing protein</fullName>
    </recommendedName>
</protein>
<feature type="domain" description="2EXR" evidence="1">
    <location>
        <begin position="30"/>
        <end position="60"/>
    </location>
</feature>
<dbReference type="InterPro" id="IPR045518">
    <property type="entry name" value="2EXR"/>
</dbReference>
<dbReference type="Proteomes" id="UP000001798">
    <property type="component" value="Chromosome 16"/>
</dbReference>
<dbReference type="Pfam" id="PF20150">
    <property type="entry name" value="2EXR"/>
    <property type="match status" value="1"/>
</dbReference>
<dbReference type="GeneID" id="5433898"/>
<keyword evidence="3" id="KW-1185">Reference proteome</keyword>
<dbReference type="RefSeq" id="XP_024553769.1">
    <property type="nucleotide sequence ID" value="XM_024697952.1"/>
</dbReference>
<evidence type="ECO:0000313" key="3">
    <source>
        <dbReference type="Proteomes" id="UP000001798"/>
    </source>
</evidence>
<accession>A0A384K6L2</accession>
<gene>
    <name evidence="2" type="ORF">BCIN_16g02030</name>
</gene>
<dbReference type="EMBL" id="CP009820">
    <property type="protein sequence ID" value="ATZ58412.1"/>
    <property type="molecule type" value="Genomic_DNA"/>
</dbReference>
<organism evidence="2 3">
    <name type="scientific">Botryotinia fuckeliana (strain B05.10)</name>
    <name type="common">Noble rot fungus</name>
    <name type="synonym">Botrytis cinerea</name>
    <dbReference type="NCBI Taxonomy" id="332648"/>
    <lineage>
        <taxon>Eukaryota</taxon>
        <taxon>Fungi</taxon>
        <taxon>Dikarya</taxon>
        <taxon>Ascomycota</taxon>
        <taxon>Pezizomycotina</taxon>
        <taxon>Leotiomycetes</taxon>
        <taxon>Helotiales</taxon>
        <taxon>Sclerotiniaceae</taxon>
        <taxon>Botrytis</taxon>
    </lineage>
</organism>
<dbReference type="AlphaFoldDB" id="A0A384K6L2"/>
<dbReference type="VEuPathDB" id="FungiDB:Bcin16g02030"/>
<name>A0A384K6L2_BOTFB</name>
<evidence type="ECO:0000313" key="2">
    <source>
        <dbReference type="EMBL" id="ATZ58412.1"/>
    </source>
</evidence>
<reference evidence="2 3" key="1">
    <citation type="journal article" date="2011" name="PLoS Genet.">
        <title>Genomic analysis of the necrotrophic fungal pathogens Sclerotinia sclerotiorum and Botrytis cinerea.</title>
        <authorList>
            <person name="Amselem J."/>
            <person name="Cuomo C.A."/>
            <person name="van Kan J.A."/>
            <person name="Viaud M."/>
            <person name="Benito E.P."/>
            <person name="Couloux A."/>
            <person name="Coutinho P.M."/>
            <person name="de Vries R.P."/>
            <person name="Dyer P.S."/>
            <person name="Fillinger S."/>
            <person name="Fournier E."/>
            <person name="Gout L."/>
            <person name="Hahn M."/>
            <person name="Kohn L."/>
            <person name="Lapalu N."/>
            <person name="Plummer K.M."/>
            <person name="Pradier J.M."/>
            <person name="Quevillon E."/>
            <person name="Sharon A."/>
            <person name="Simon A."/>
            <person name="ten Have A."/>
            <person name="Tudzynski B."/>
            <person name="Tudzynski P."/>
            <person name="Wincker P."/>
            <person name="Andrew M."/>
            <person name="Anthouard V."/>
            <person name="Beever R.E."/>
            <person name="Beffa R."/>
            <person name="Benoit I."/>
            <person name="Bouzid O."/>
            <person name="Brault B."/>
            <person name="Chen Z."/>
            <person name="Choquer M."/>
            <person name="Collemare J."/>
            <person name="Cotton P."/>
            <person name="Danchin E.G."/>
            <person name="Da Silva C."/>
            <person name="Gautier A."/>
            <person name="Giraud C."/>
            <person name="Giraud T."/>
            <person name="Gonzalez C."/>
            <person name="Grossetete S."/>
            <person name="Guldener U."/>
            <person name="Henrissat B."/>
            <person name="Howlett B.J."/>
            <person name="Kodira C."/>
            <person name="Kretschmer M."/>
            <person name="Lappartient A."/>
            <person name="Leroch M."/>
            <person name="Levis C."/>
            <person name="Mauceli E."/>
            <person name="Neuveglise C."/>
            <person name="Oeser B."/>
            <person name="Pearson M."/>
            <person name="Poulain J."/>
            <person name="Poussereau N."/>
            <person name="Quesneville H."/>
            <person name="Rascle C."/>
            <person name="Schumacher J."/>
            <person name="Segurens B."/>
            <person name="Sexton A."/>
            <person name="Silva E."/>
            <person name="Sirven C."/>
            <person name="Soanes D.M."/>
            <person name="Talbot N.J."/>
            <person name="Templeton M."/>
            <person name="Yandava C."/>
            <person name="Yarden O."/>
            <person name="Zeng Q."/>
            <person name="Rollins J.A."/>
            <person name="Lebrun M.H."/>
            <person name="Dickman M."/>
        </authorList>
    </citation>
    <scope>NUCLEOTIDE SEQUENCE [LARGE SCALE GENOMIC DNA]</scope>
    <source>
        <strain evidence="2 3">B05.10</strain>
    </source>
</reference>
<proteinExistence type="predicted"/>
<evidence type="ECO:0000259" key="1">
    <source>
        <dbReference type="Pfam" id="PF20150"/>
    </source>
</evidence>
<reference evidence="2 3" key="2">
    <citation type="journal article" date="2012" name="Eukaryot. Cell">
        <title>Genome update of Botrytis cinerea strains B05.10 and T4.</title>
        <authorList>
            <person name="Staats M."/>
            <person name="van Kan J.A."/>
        </authorList>
    </citation>
    <scope>NUCLEOTIDE SEQUENCE [LARGE SCALE GENOMIC DNA]</scope>
    <source>
        <strain evidence="2 3">B05.10</strain>
    </source>
</reference>
<dbReference type="OrthoDB" id="3527382at2759"/>
<sequence length="78" mass="8858">MHNLLPRLYSSSDIHQGDCDSPSSHTLTHFHLFPSLPTELRYKIWRLAILPRVLEPSLDFPNGVPANFACQICTLTLN</sequence>